<organism evidence="2 3">
    <name type="scientific">Microbacterium pygmaeum</name>
    <dbReference type="NCBI Taxonomy" id="370764"/>
    <lineage>
        <taxon>Bacteria</taxon>
        <taxon>Bacillati</taxon>
        <taxon>Actinomycetota</taxon>
        <taxon>Actinomycetes</taxon>
        <taxon>Micrococcales</taxon>
        <taxon>Microbacteriaceae</taxon>
        <taxon>Microbacterium</taxon>
    </lineage>
</organism>
<dbReference type="RefSeq" id="WP_091492926.1">
    <property type="nucleotide sequence ID" value="NZ_LT629692.1"/>
</dbReference>
<dbReference type="PROSITE" id="PS51257">
    <property type="entry name" value="PROKAR_LIPOPROTEIN"/>
    <property type="match status" value="1"/>
</dbReference>
<reference evidence="2 3" key="1">
    <citation type="submission" date="2016-10" db="EMBL/GenBank/DDBJ databases">
        <authorList>
            <person name="de Groot N.N."/>
        </authorList>
    </citation>
    <scope>NUCLEOTIDE SEQUENCE [LARGE SCALE GENOMIC DNA]</scope>
    <source>
        <strain evidence="2 3">DSM 23142</strain>
    </source>
</reference>
<evidence type="ECO:0000313" key="2">
    <source>
        <dbReference type="EMBL" id="SDH63693.1"/>
    </source>
</evidence>
<dbReference type="AlphaFoldDB" id="A0A1G8E198"/>
<dbReference type="STRING" id="370764.SAMN04489810_3505"/>
<sequence>MGSDIDRRSFLRGGLLVTTTAALGVLVGCAPSDAPSSDSAPSSPSPTSTPSGAASADAVPGASARPTLSPSFGPNGTHFPDSTPWPGESAASDLVVDCSWEAIGAAVGGLTAAQVAAGAVIRVSPGTLPGNGAKSSSNPVLAGLGDPSWQRNVLICPADGFGSVTVAAEGIRLDACSRLSLFGFLSGGSFTLTECASMQLGWSRLDALNVTRGGTDLEMHELVLGFRYNPEDTVGIRPTDANAMTGISRYGCVFGPSVKPADSDAHCDTMQLEGTGTGEFGPFLNVDCVDYGSSNAAMLLHTQVTRAEFRHCMVLGDTLPWEVFPLRPGDYEGTPNAFSGGCEDVRAYDSVIAGPIGGMGFTDVQNTILSYPPQDKQQPSGSGSWTVDTSVASWDRDDIMSRQSVDDYEPATLTALWAW</sequence>
<dbReference type="InterPro" id="IPR006311">
    <property type="entry name" value="TAT_signal"/>
</dbReference>
<feature type="compositionally biased region" description="Low complexity" evidence="1">
    <location>
        <begin position="32"/>
        <end position="64"/>
    </location>
</feature>
<keyword evidence="3" id="KW-1185">Reference proteome</keyword>
<dbReference type="Proteomes" id="UP000199009">
    <property type="component" value="Chromosome I"/>
</dbReference>
<accession>A0A1G8E198</accession>
<protein>
    <recommendedName>
        <fullName evidence="4">Tat (Twin-arginine translocation) pathway signal sequence</fullName>
    </recommendedName>
</protein>
<evidence type="ECO:0008006" key="4">
    <source>
        <dbReference type="Google" id="ProtNLM"/>
    </source>
</evidence>
<evidence type="ECO:0000313" key="3">
    <source>
        <dbReference type="Proteomes" id="UP000199009"/>
    </source>
</evidence>
<evidence type="ECO:0000256" key="1">
    <source>
        <dbReference type="SAM" id="MobiDB-lite"/>
    </source>
</evidence>
<gene>
    <name evidence="2" type="ORF">SAMN04489810_3505</name>
</gene>
<feature type="region of interest" description="Disordered" evidence="1">
    <location>
        <begin position="32"/>
        <end position="86"/>
    </location>
</feature>
<name>A0A1G8E198_9MICO</name>
<proteinExistence type="predicted"/>
<dbReference type="PROSITE" id="PS51318">
    <property type="entry name" value="TAT"/>
    <property type="match status" value="1"/>
</dbReference>
<dbReference type="EMBL" id="LT629692">
    <property type="protein sequence ID" value="SDH63693.1"/>
    <property type="molecule type" value="Genomic_DNA"/>
</dbReference>
<dbReference type="OrthoDB" id="5058013at2"/>